<evidence type="ECO:0000313" key="2">
    <source>
        <dbReference type="Proteomes" id="UP000298585"/>
    </source>
</evidence>
<gene>
    <name evidence="1" type="ORF">D9V77_03095</name>
</gene>
<accession>A0A4D6Y9E6</accession>
<protein>
    <submittedName>
        <fullName evidence="1">Plasmid replication protein</fullName>
    </submittedName>
</protein>
<reference evidence="1 2" key="2">
    <citation type="submission" date="2019-05" db="EMBL/GenBank/DDBJ databases">
        <title>Genome evolution of the obligate endosymbiont Buchnera aphidicola.</title>
        <authorList>
            <person name="Moran N.A."/>
        </authorList>
    </citation>
    <scope>NUCLEOTIDE SEQUENCE [LARGE SCALE GENOMIC DNA]</scope>
    <source>
        <strain evidence="1 2">Sav</strain>
        <plasmid evidence="2">ptrp</plasmid>
    </source>
</reference>
<evidence type="ECO:0000313" key="1">
    <source>
        <dbReference type="EMBL" id="QCI25812.1"/>
    </source>
</evidence>
<dbReference type="EMBL" id="CP034857">
    <property type="protein sequence ID" value="QCI25812.1"/>
    <property type="molecule type" value="Genomic_DNA"/>
</dbReference>
<dbReference type="RefSeq" id="WP_158339017.1">
    <property type="nucleotide sequence ID" value="NZ_CP034857.1"/>
</dbReference>
<reference evidence="1 2" key="1">
    <citation type="submission" date="2018-12" db="EMBL/GenBank/DDBJ databases">
        <authorList>
            <person name="Chong R.A."/>
        </authorList>
    </citation>
    <scope>NUCLEOTIDE SEQUENCE [LARGE SCALE GENOMIC DNA]</scope>
    <source>
        <strain evidence="1 2">Sav</strain>
        <plasmid evidence="2">ptrp</plasmid>
    </source>
</reference>
<dbReference type="Proteomes" id="UP000298585">
    <property type="component" value="Plasmid pTrp"/>
</dbReference>
<sequence length="265" mass="30947">MSLFKSPISIFQKDEYSHTIEIYDSIPKYVWNQKKNIHNTSNAIIIRKAKIRGKKFLIKIKPAIIEKKSFKTILIYPGAREEIVEDALRKIAAHGGGEIIHGKAGVTFTLYELQRELIRTGHGYNLNEIKESIEVCRGSTLEYMTKDKKIFISSSFFPLIGFTKKNINKKNNLKCFVQFNPLVNQSILNYSFKLYNYTTCMNIHSPFARYMYKRMSHYWIQAHPKSPYTPSLISFLNYSPRDLSNRMSENIRAMKNTLQLLIKKK</sequence>
<proteinExistence type="predicted"/>
<organism evidence="1 2">
    <name type="scientific">Buchnera aphidicola</name>
    <name type="common">Sitobion avenae</name>
    <dbReference type="NCBI Taxonomy" id="571428"/>
    <lineage>
        <taxon>Bacteria</taxon>
        <taxon>Pseudomonadati</taxon>
        <taxon>Pseudomonadota</taxon>
        <taxon>Gammaproteobacteria</taxon>
        <taxon>Enterobacterales</taxon>
        <taxon>Erwiniaceae</taxon>
        <taxon>Buchnera</taxon>
    </lineage>
</organism>
<dbReference type="AlphaFoldDB" id="A0A4D6Y9E6"/>
<keyword evidence="1" id="KW-0614">Plasmid</keyword>
<name>A0A4D6Y9E6_9GAMM</name>
<dbReference type="OrthoDB" id="7308176at2"/>
<geneLocation type="plasmid" evidence="1">
    <name>pTrp</name>
</geneLocation>